<feature type="domain" description="dUTPase-like" evidence="6">
    <location>
        <begin position="25"/>
        <end position="93"/>
    </location>
</feature>
<dbReference type="OrthoDB" id="419889at2759"/>
<dbReference type="PANTHER" id="PTHR11241:SF0">
    <property type="entry name" value="DEOXYURIDINE 5'-TRIPHOSPHATE NUCLEOTIDOHYDROLASE"/>
    <property type="match status" value="1"/>
</dbReference>
<comment type="pathway">
    <text evidence="1">Pyrimidine metabolism; dUMP biosynthesis; dUMP from dCTP (dUTP route): step 2/2.</text>
</comment>
<dbReference type="InterPro" id="IPR036157">
    <property type="entry name" value="dUTPase-like_sf"/>
</dbReference>
<dbReference type="GO" id="GO:0000287">
    <property type="term" value="F:magnesium ion binding"/>
    <property type="evidence" value="ECO:0007669"/>
    <property type="project" value="InterPro"/>
</dbReference>
<sequence>MPAVKKICKALTSVHGLRVFRKSADAHLPTRGSPYAAGYDLYASVDTHIPAKGGREAVETGIVVAIPTDTYARIAPRSGLAFKHGIDTGAGVILFNHGELILEKISTPEVFEVAEEELEETDRGAGGFGSTGVSLEKIAETAEAGVASEATDTTKV</sequence>
<comment type="subunit">
    <text evidence="3">Homotrimer.</text>
</comment>
<dbReference type="EMBL" id="MCFD01000001">
    <property type="protein sequence ID" value="ORX74472.1"/>
    <property type="molecule type" value="Genomic_DNA"/>
</dbReference>
<dbReference type="PANTHER" id="PTHR11241">
    <property type="entry name" value="DEOXYURIDINE 5'-TRIPHOSPHATE NUCLEOTIDOHYDROLASE"/>
    <property type="match status" value="1"/>
</dbReference>
<dbReference type="SUPFAM" id="SSF51283">
    <property type="entry name" value="dUTPase-like"/>
    <property type="match status" value="1"/>
</dbReference>
<dbReference type="Gene3D" id="2.70.40.10">
    <property type="match status" value="2"/>
</dbReference>
<keyword evidence="5" id="KW-0546">Nucleotide metabolism</keyword>
<dbReference type="GO" id="GO:0006226">
    <property type="term" value="P:dUMP biosynthetic process"/>
    <property type="evidence" value="ECO:0007669"/>
    <property type="project" value="InterPro"/>
</dbReference>
<evidence type="ECO:0000259" key="6">
    <source>
        <dbReference type="Pfam" id="PF00692"/>
    </source>
</evidence>
<dbReference type="Proteomes" id="UP000193922">
    <property type="component" value="Unassembled WGS sequence"/>
</dbReference>
<dbReference type="GO" id="GO:0004170">
    <property type="term" value="F:dUTP diphosphatase activity"/>
    <property type="evidence" value="ECO:0007669"/>
    <property type="project" value="UniProtKB-EC"/>
</dbReference>
<evidence type="ECO:0000256" key="2">
    <source>
        <dbReference type="ARBA" id="ARBA00006581"/>
    </source>
</evidence>
<dbReference type="EC" id="3.6.1.23" evidence="4"/>
<organism evidence="7 8">
    <name type="scientific">Linderina pennispora</name>
    <dbReference type="NCBI Taxonomy" id="61395"/>
    <lineage>
        <taxon>Eukaryota</taxon>
        <taxon>Fungi</taxon>
        <taxon>Fungi incertae sedis</taxon>
        <taxon>Zoopagomycota</taxon>
        <taxon>Kickxellomycotina</taxon>
        <taxon>Kickxellomycetes</taxon>
        <taxon>Kickxellales</taxon>
        <taxon>Kickxellaceae</taxon>
        <taxon>Linderina</taxon>
    </lineage>
</organism>
<evidence type="ECO:0000256" key="4">
    <source>
        <dbReference type="ARBA" id="ARBA00012379"/>
    </source>
</evidence>
<dbReference type="AlphaFoldDB" id="A0A1Y1WLV3"/>
<name>A0A1Y1WLV3_9FUNG</name>
<evidence type="ECO:0000256" key="3">
    <source>
        <dbReference type="ARBA" id="ARBA00011233"/>
    </source>
</evidence>
<accession>A0A1Y1WLV3</accession>
<dbReference type="Pfam" id="PF00692">
    <property type="entry name" value="dUTPase"/>
    <property type="match status" value="1"/>
</dbReference>
<comment type="similarity">
    <text evidence="2">Belongs to the dUTPase family.</text>
</comment>
<keyword evidence="8" id="KW-1185">Reference proteome</keyword>
<evidence type="ECO:0000256" key="1">
    <source>
        <dbReference type="ARBA" id="ARBA00005142"/>
    </source>
</evidence>
<dbReference type="STRING" id="61395.A0A1Y1WLV3"/>
<dbReference type="InterPro" id="IPR008181">
    <property type="entry name" value="dUTPase"/>
</dbReference>
<dbReference type="RefSeq" id="XP_040747683.1">
    <property type="nucleotide sequence ID" value="XM_040890034.1"/>
</dbReference>
<dbReference type="InterPro" id="IPR029054">
    <property type="entry name" value="dUTPase-like"/>
</dbReference>
<protein>
    <recommendedName>
        <fullName evidence="4">dUTP diphosphatase</fullName>
        <ecNumber evidence="4">3.6.1.23</ecNumber>
    </recommendedName>
</protein>
<evidence type="ECO:0000313" key="8">
    <source>
        <dbReference type="Proteomes" id="UP000193922"/>
    </source>
</evidence>
<evidence type="ECO:0000313" key="7">
    <source>
        <dbReference type="EMBL" id="ORX74472.1"/>
    </source>
</evidence>
<proteinExistence type="inferred from homology"/>
<reference evidence="7 8" key="1">
    <citation type="submission" date="2016-07" db="EMBL/GenBank/DDBJ databases">
        <title>Pervasive Adenine N6-methylation of Active Genes in Fungi.</title>
        <authorList>
            <consortium name="DOE Joint Genome Institute"/>
            <person name="Mondo S.J."/>
            <person name="Dannebaum R.O."/>
            <person name="Kuo R.C."/>
            <person name="Labutti K."/>
            <person name="Haridas S."/>
            <person name="Kuo A."/>
            <person name="Salamov A."/>
            <person name="Ahrendt S.R."/>
            <person name="Lipzen A."/>
            <person name="Sullivan W."/>
            <person name="Andreopoulos W.B."/>
            <person name="Clum A."/>
            <person name="Lindquist E."/>
            <person name="Daum C."/>
            <person name="Ramamoorthy G.K."/>
            <person name="Gryganskyi A."/>
            <person name="Culley D."/>
            <person name="Magnuson J.K."/>
            <person name="James T.Y."/>
            <person name="O'Malley M.A."/>
            <person name="Stajich J.E."/>
            <person name="Spatafora J.W."/>
            <person name="Visel A."/>
            <person name="Grigoriev I.V."/>
        </authorList>
    </citation>
    <scope>NUCLEOTIDE SEQUENCE [LARGE SCALE GENOMIC DNA]</scope>
    <source>
        <strain evidence="7 8">ATCC 12442</strain>
    </source>
</reference>
<evidence type="ECO:0000256" key="5">
    <source>
        <dbReference type="ARBA" id="ARBA00023080"/>
    </source>
</evidence>
<dbReference type="GeneID" id="63806682"/>
<comment type="caution">
    <text evidence="7">The sequence shown here is derived from an EMBL/GenBank/DDBJ whole genome shotgun (WGS) entry which is preliminary data.</text>
</comment>
<dbReference type="GO" id="GO:0046081">
    <property type="term" value="P:dUTP catabolic process"/>
    <property type="evidence" value="ECO:0007669"/>
    <property type="project" value="InterPro"/>
</dbReference>
<gene>
    <name evidence="7" type="ORF">DL89DRAFT_290025</name>
</gene>